<accession>A0ABQ0Z3Z3</accession>
<evidence type="ECO:0000313" key="1">
    <source>
        <dbReference type="EMBL" id="GES49982.1"/>
    </source>
</evidence>
<proteinExistence type="predicted"/>
<keyword evidence="2" id="KW-1185">Reference proteome</keyword>
<sequence>MGERVHEKKPRRDRVFAGVTPFPRYMAASLLKHLSPITQGRIIADPLIYRLRPKTKEDAFTSNFSARQPIPRCLGQWRNEPIRYRLSDPFCADWVWFYTRETCQRANFPQPRRRADDVKPAAQRLRRFKGVVPELRNYPPNYWVLPVLRQRVVFFRTCKMFRERGTPVFDST</sequence>
<protein>
    <submittedName>
        <fullName evidence="1">Uncharacterized protein</fullName>
    </submittedName>
</protein>
<organism evidence="1 2">
    <name type="scientific">Rhizobium dioscoreae</name>
    <dbReference type="NCBI Taxonomy" id="2653122"/>
    <lineage>
        <taxon>Bacteria</taxon>
        <taxon>Pseudomonadati</taxon>
        <taxon>Pseudomonadota</taxon>
        <taxon>Alphaproteobacteria</taxon>
        <taxon>Hyphomicrobiales</taxon>
        <taxon>Rhizobiaceae</taxon>
        <taxon>Rhizobium/Agrobacterium group</taxon>
        <taxon>Rhizobium</taxon>
    </lineage>
</organism>
<evidence type="ECO:0000313" key="2">
    <source>
        <dbReference type="Proteomes" id="UP000390335"/>
    </source>
</evidence>
<name>A0ABQ0Z3Z3_9HYPH</name>
<dbReference type="Proteomes" id="UP000390335">
    <property type="component" value="Unassembled WGS sequence"/>
</dbReference>
<reference evidence="1 2" key="1">
    <citation type="journal article" date="2020" name="Genome Biol. Evol.">
        <title>Rhizobium dioscoreae sp. nov., a plant growth-promoting bacterium isolated from yam (Dioscorea species).</title>
        <authorList>
            <person name="Ouyabe M."/>
            <person name="Tanaka N."/>
            <person name="Shiwa Y."/>
            <person name="Fujita N."/>
            <person name="Kikuno H."/>
            <person name="Babil P."/>
            <person name="Shiwachi H."/>
        </authorList>
    </citation>
    <scope>NUCLEOTIDE SEQUENCE [LARGE SCALE GENOMIC DNA]</scope>
    <source>
        <strain evidence="1 2">S-93</strain>
    </source>
</reference>
<gene>
    <name evidence="1" type="ORF">RsS93_25960</name>
</gene>
<comment type="caution">
    <text evidence="1">The sequence shown here is derived from an EMBL/GenBank/DDBJ whole genome shotgun (WGS) entry which is preliminary data.</text>
</comment>
<dbReference type="EMBL" id="BLAJ01000003">
    <property type="protein sequence ID" value="GES49982.1"/>
    <property type="molecule type" value="Genomic_DNA"/>
</dbReference>